<name>U3TG58_9CREN</name>
<organism evidence="12 13">
    <name type="scientific">Aeropyrum camini SY1 = JCM 12091</name>
    <dbReference type="NCBI Taxonomy" id="1198449"/>
    <lineage>
        <taxon>Archaea</taxon>
        <taxon>Thermoproteota</taxon>
        <taxon>Thermoprotei</taxon>
        <taxon>Desulfurococcales</taxon>
        <taxon>Desulfurococcaceae</taxon>
        <taxon>Aeropyrum</taxon>
    </lineage>
</organism>
<evidence type="ECO:0000256" key="9">
    <source>
        <dbReference type="ARBA" id="ARBA00031636"/>
    </source>
</evidence>
<feature type="transmembrane region" description="Helical" evidence="11">
    <location>
        <begin position="423"/>
        <end position="445"/>
    </location>
</feature>
<keyword evidence="7" id="KW-0406">Ion transport</keyword>
<feature type="transmembrane region" description="Helical" evidence="11">
    <location>
        <begin position="202"/>
        <end position="224"/>
    </location>
</feature>
<keyword evidence="13" id="KW-1185">Reference proteome</keyword>
<accession>U3TG58</accession>
<reference evidence="12 13" key="1">
    <citation type="journal article" date="2013" name="Appl. Environ. Microbiol.">
        <title>Variation of the Virus-Related Elements within Syntenic Genomes of the Hyperthermophilic Archaeon Aeropyrum.</title>
        <authorList>
            <person name="Daifuku T."/>
            <person name="Yoshida T."/>
            <person name="Kitamura T."/>
            <person name="Kawaichi S."/>
            <person name="Inoue T."/>
            <person name="Nomura K."/>
            <person name="Yoshida Y."/>
            <person name="Kuno S."/>
            <person name="Sako Y."/>
        </authorList>
    </citation>
    <scope>NUCLEOTIDE SEQUENCE [LARGE SCALE GENOMIC DNA]</scope>
    <source>
        <strain evidence="12 13">SY1</strain>
    </source>
</reference>
<dbReference type="NCBIfam" id="TIGR00797">
    <property type="entry name" value="matE"/>
    <property type="match status" value="1"/>
</dbReference>
<protein>
    <recommendedName>
        <fullName evidence="9">Multidrug-efflux transporter</fullName>
    </recommendedName>
</protein>
<gene>
    <name evidence="12" type="ORF">ACAM_1514</name>
</gene>
<dbReference type="EMBL" id="AP012489">
    <property type="protein sequence ID" value="BAN90983.1"/>
    <property type="molecule type" value="Genomic_DNA"/>
</dbReference>
<dbReference type="KEGG" id="acj:ACAM_1514"/>
<dbReference type="InterPro" id="IPR048279">
    <property type="entry name" value="MdtK-like"/>
</dbReference>
<dbReference type="PANTHER" id="PTHR43298:SF2">
    <property type="entry name" value="FMN_FAD EXPORTER YEEO-RELATED"/>
    <property type="match status" value="1"/>
</dbReference>
<keyword evidence="3" id="KW-0050">Antiport</keyword>
<evidence type="ECO:0000256" key="2">
    <source>
        <dbReference type="ARBA" id="ARBA00022448"/>
    </source>
</evidence>
<dbReference type="GeneID" id="17110881"/>
<feature type="transmembrane region" description="Helical" evidence="11">
    <location>
        <begin position="244"/>
        <end position="271"/>
    </location>
</feature>
<feature type="transmembrane region" description="Helical" evidence="11">
    <location>
        <begin position="321"/>
        <end position="343"/>
    </location>
</feature>
<evidence type="ECO:0000256" key="8">
    <source>
        <dbReference type="ARBA" id="ARBA00023136"/>
    </source>
</evidence>
<dbReference type="AlphaFoldDB" id="U3TG58"/>
<evidence type="ECO:0000256" key="7">
    <source>
        <dbReference type="ARBA" id="ARBA00023065"/>
    </source>
</evidence>
<keyword evidence="4" id="KW-1003">Cell membrane</keyword>
<dbReference type="InterPro" id="IPR002528">
    <property type="entry name" value="MATE_fam"/>
</dbReference>
<feature type="transmembrane region" description="Helical" evidence="11">
    <location>
        <begin position="60"/>
        <end position="82"/>
    </location>
</feature>
<keyword evidence="8 11" id="KW-0472">Membrane</keyword>
<keyword evidence="6 11" id="KW-1133">Transmembrane helix</keyword>
<evidence type="ECO:0000256" key="11">
    <source>
        <dbReference type="SAM" id="Phobius"/>
    </source>
</evidence>
<dbReference type="GO" id="GO:0042910">
    <property type="term" value="F:xenobiotic transmembrane transporter activity"/>
    <property type="evidence" value="ECO:0007669"/>
    <property type="project" value="InterPro"/>
</dbReference>
<dbReference type="GO" id="GO:0015297">
    <property type="term" value="F:antiporter activity"/>
    <property type="evidence" value="ECO:0007669"/>
    <property type="project" value="UniProtKB-KW"/>
</dbReference>
<dbReference type="GO" id="GO:0006811">
    <property type="term" value="P:monoatomic ion transport"/>
    <property type="evidence" value="ECO:0007669"/>
    <property type="project" value="UniProtKB-KW"/>
</dbReference>
<keyword evidence="2" id="KW-0813">Transport</keyword>
<dbReference type="eggNOG" id="arCOG01731">
    <property type="taxonomic scope" value="Archaea"/>
</dbReference>
<feature type="transmembrane region" description="Helical" evidence="11">
    <location>
        <begin position="174"/>
        <end position="196"/>
    </location>
</feature>
<keyword evidence="5 11" id="KW-0812">Transmembrane</keyword>
<evidence type="ECO:0000256" key="3">
    <source>
        <dbReference type="ARBA" id="ARBA00022449"/>
    </source>
</evidence>
<evidence type="ECO:0000256" key="6">
    <source>
        <dbReference type="ARBA" id="ARBA00022989"/>
    </source>
</evidence>
<dbReference type="PANTHER" id="PTHR43298">
    <property type="entry name" value="MULTIDRUG RESISTANCE PROTEIN NORM-RELATED"/>
    <property type="match status" value="1"/>
</dbReference>
<dbReference type="RefSeq" id="WP_022542249.1">
    <property type="nucleotide sequence ID" value="NC_022521.1"/>
</dbReference>
<dbReference type="OrthoDB" id="214119at2157"/>
<evidence type="ECO:0000313" key="13">
    <source>
        <dbReference type="Proteomes" id="UP000016887"/>
    </source>
</evidence>
<evidence type="ECO:0000256" key="10">
    <source>
        <dbReference type="SAM" id="MobiDB-lite"/>
    </source>
</evidence>
<feature type="transmembrane region" description="Helical" evidence="11">
    <location>
        <begin position="139"/>
        <end position="162"/>
    </location>
</feature>
<feature type="transmembrane region" description="Helical" evidence="11">
    <location>
        <begin position="363"/>
        <end position="385"/>
    </location>
</feature>
<comment type="subcellular location">
    <subcellularLocation>
        <location evidence="1">Cell membrane</location>
        <topology evidence="1">Multi-pass membrane protein</topology>
    </subcellularLocation>
</comment>
<dbReference type="STRING" id="1198449.ACAM_1514"/>
<dbReference type="InterPro" id="IPR050222">
    <property type="entry name" value="MATE_MdtK"/>
</dbReference>
<dbReference type="Proteomes" id="UP000016887">
    <property type="component" value="Chromosome"/>
</dbReference>
<feature type="transmembrane region" description="Helical" evidence="11">
    <location>
        <begin position="392"/>
        <end position="417"/>
    </location>
</feature>
<feature type="region of interest" description="Disordered" evidence="10">
    <location>
        <begin position="457"/>
        <end position="477"/>
    </location>
</feature>
<sequence length="477" mass="50137">MDREALDRKRAWVTKGPIVKVILALATPIVAARLLAATQESVDAIFLGRVSTEDLAAPAAASPLLWLFAGLGMGVNTTLTTLVSQAIGARDYASAQRYASQLLGATLILGVASALAIILAAQTVFILQGFTGRSLEVALAYTLVEALGMPFMLALFYFNAIMAASGDTRTPFKVSALSSILNVLLDPILIFGLIMLPPLGAVGAAVATVLARAAAVSIAFYLLFKGAPGFSVKPSMPSRRLLGLMLRIGGPVSLQRLVVSLGFLVMMGIVARLGPPVVAAYNVSLVIIHIVQSATFGFNIATATVVGQNLGAGNIPRAIKAAYVGVALVFGLLFIGALAIIGGREVLVSIFTSIDEVQFYAERMISIVALGMPFLGAFFTAMGVARGSGRTAFISALGIARLWLLRIPTAYILVYMYTLEDMGVWLAMTLSNIAAGTLATAWVASRTWAKPLVKRKIPKTPSEKTPAIPEPTINNTG</sequence>
<dbReference type="PIRSF" id="PIRSF006603">
    <property type="entry name" value="DinF"/>
    <property type="match status" value="1"/>
</dbReference>
<feature type="transmembrane region" description="Helical" evidence="11">
    <location>
        <begin position="277"/>
        <end position="300"/>
    </location>
</feature>
<dbReference type="GO" id="GO:0005886">
    <property type="term" value="C:plasma membrane"/>
    <property type="evidence" value="ECO:0007669"/>
    <property type="project" value="UniProtKB-SubCell"/>
</dbReference>
<dbReference type="Pfam" id="PF01554">
    <property type="entry name" value="MatE"/>
    <property type="match status" value="2"/>
</dbReference>
<feature type="transmembrane region" description="Helical" evidence="11">
    <location>
        <begin position="102"/>
        <end position="127"/>
    </location>
</feature>
<evidence type="ECO:0000313" key="12">
    <source>
        <dbReference type="EMBL" id="BAN90983.1"/>
    </source>
</evidence>
<evidence type="ECO:0000256" key="1">
    <source>
        <dbReference type="ARBA" id="ARBA00004651"/>
    </source>
</evidence>
<evidence type="ECO:0000256" key="4">
    <source>
        <dbReference type="ARBA" id="ARBA00022475"/>
    </source>
</evidence>
<proteinExistence type="predicted"/>
<evidence type="ECO:0000256" key="5">
    <source>
        <dbReference type="ARBA" id="ARBA00022692"/>
    </source>
</evidence>